<keyword evidence="6" id="KW-1185">Reference proteome</keyword>
<dbReference type="PANTHER" id="PTHR45964">
    <property type="entry name" value="WSCD FAMILY MEMBER CG9164"/>
    <property type="match status" value="1"/>
</dbReference>
<dbReference type="SMART" id="SM00321">
    <property type="entry name" value="WSC"/>
    <property type="match status" value="1"/>
</dbReference>
<feature type="compositionally biased region" description="Polar residues" evidence="2">
    <location>
        <begin position="205"/>
        <end position="222"/>
    </location>
</feature>
<keyword evidence="1" id="KW-0677">Repeat</keyword>
<dbReference type="Pfam" id="PF01822">
    <property type="entry name" value="WSC"/>
    <property type="match status" value="1"/>
</dbReference>
<feature type="compositionally biased region" description="Low complexity" evidence="2">
    <location>
        <begin position="167"/>
        <end position="183"/>
    </location>
</feature>
<reference evidence="5" key="1">
    <citation type="submission" date="2021-07" db="EMBL/GenBank/DDBJ databases">
        <authorList>
            <person name="Branca A.L. A."/>
        </authorList>
    </citation>
    <scope>NUCLEOTIDE SEQUENCE</scope>
</reference>
<protein>
    <recommendedName>
        <fullName evidence="4">WSC domain-containing protein</fullName>
    </recommendedName>
</protein>
<feature type="domain" description="WSC" evidence="4">
    <location>
        <begin position="294"/>
        <end position="389"/>
    </location>
</feature>
<feature type="signal peptide" evidence="3">
    <location>
        <begin position="1"/>
        <end position="18"/>
    </location>
</feature>
<evidence type="ECO:0000256" key="1">
    <source>
        <dbReference type="ARBA" id="ARBA00022737"/>
    </source>
</evidence>
<feature type="chain" id="PRO_5040772679" description="WSC domain-containing protein" evidence="3">
    <location>
        <begin position="19"/>
        <end position="479"/>
    </location>
</feature>
<proteinExistence type="predicted"/>
<feature type="region of interest" description="Disordered" evidence="2">
    <location>
        <begin position="167"/>
        <end position="284"/>
    </location>
</feature>
<keyword evidence="3" id="KW-0732">Signal</keyword>
<gene>
    <name evidence="5" type="ORF">POLS_LOCUS382</name>
</gene>
<evidence type="ECO:0000313" key="6">
    <source>
        <dbReference type="Proteomes" id="UP001153618"/>
    </source>
</evidence>
<dbReference type="InterPro" id="IPR051589">
    <property type="entry name" value="Sialate-O-sulfotransferase"/>
</dbReference>
<dbReference type="InterPro" id="IPR002889">
    <property type="entry name" value="WSC_carb-bd"/>
</dbReference>
<evidence type="ECO:0000256" key="2">
    <source>
        <dbReference type="SAM" id="MobiDB-lite"/>
    </source>
</evidence>
<dbReference type="Proteomes" id="UP001153618">
    <property type="component" value="Unassembled WGS sequence"/>
</dbReference>
<evidence type="ECO:0000259" key="4">
    <source>
        <dbReference type="PROSITE" id="PS51212"/>
    </source>
</evidence>
<evidence type="ECO:0000256" key="3">
    <source>
        <dbReference type="SAM" id="SignalP"/>
    </source>
</evidence>
<dbReference type="OrthoDB" id="5985073at2759"/>
<dbReference type="PANTHER" id="PTHR45964:SF5">
    <property type="entry name" value="WSCD FAMILY MEMBER CG9164"/>
    <property type="match status" value="1"/>
</dbReference>
<evidence type="ECO:0000313" key="5">
    <source>
        <dbReference type="EMBL" id="CAG7948744.1"/>
    </source>
</evidence>
<comment type="caution">
    <text evidence="5">The sequence shown here is derived from an EMBL/GenBank/DDBJ whole genome shotgun (WGS) entry which is preliminary data.</text>
</comment>
<dbReference type="EMBL" id="CAJVOS010000007">
    <property type="protein sequence ID" value="CAG7948744.1"/>
    <property type="molecule type" value="Genomic_DNA"/>
</dbReference>
<feature type="compositionally biased region" description="Low complexity" evidence="2">
    <location>
        <begin position="225"/>
        <end position="284"/>
    </location>
</feature>
<sequence>MIQSIGLLAFSIISTTTAYNPLDLYGITEAAAPSPVADGAQILRNVSIDLFKRADSRDPNCPDGYQCNLNTPCDDSLCSSDRFCVAFDGRNVCILRDQDSTWCRVNLGAGTLEGCNGAGRECCHGRCLSPGNKCCTFAGVKCEASDTSCQQCGPESTCGTGSCISSSSSSSSSSSTTTGATASNPTTIPSATSTGTATVSATTAQPPTTSVPISESTTTSTMPVPISESTATSTTTGASTTNGASTTTTVGSGPSTTTTTGTTLIGSTDISSSSSTSSSSSIAPTPTIAPQVDAFTFGGCFVDSSDARILVADSTEDGSSDGMTIEKCVAFADDGAWRYAGVEFGSQCYVGNTMHGQDQYPDSDCKTPCAGNPAEICGDGGRIQIYEDPTWSDPTAEELADAVRQYASAVDDVRSAMVNYRASLSDLADYVSSKTKRLLLKTGPEIEADLLKHESVLKAARAKLRIVSSMPSVTVLAKW</sequence>
<dbReference type="AlphaFoldDB" id="A0A9W4H978"/>
<dbReference type="PROSITE" id="PS51212">
    <property type="entry name" value="WSC"/>
    <property type="match status" value="1"/>
</dbReference>
<accession>A0A9W4H978</accession>
<feature type="compositionally biased region" description="Low complexity" evidence="2">
    <location>
        <begin position="190"/>
        <end position="204"/>
    </location>
</feature>
<name>A0A9W4H978_PENOL</name>
<organism evidence="5 6">
    <name type="scientific">Penicillium olsonii</name>
    <dbReference type="NCBI Taxonomy" id="99116"/>
    <lineage>
        <taxon>Eukaryota</taxon>
        <taxon>Fungi</taxon>
        <taxon>Dikarya</taxon>
        <taxon>Ascomycota</taxon>
        <taxon>Pezizomycotina</taxon>
        <taxon>Eurotiomycetes</taxon>
        <taxon>Eurotiomycetidae</taxon>
        <taxon>Eurotiales</taxon>
        <taxon>Aspergillaceae</taxon>
        <taxon>Penicillium</taxon>
    </lineage>
</organism>